<gene>
    <name evidence="2" type="ORF">LR48_Vigan04g009900</name>
</gene>
<name>A0A0L9UB20_PHAAN</name>
<accession>A0A0L9UB20</accession>
<dbReference type="EMBL" id="CM003374">
    <property type="protein sequence ID" value="KOM39901.1"/>
    <property type="molecule type" value="Genomic_DNA"/>
</dbReference>
<dbReference type="Proteomes" id="UP000053144">
    <property type="component" value="Chromosome 4"/>
</dbReference>
<dbReference type="AlphaFoldDB" id="A0A0L9UB20"/>
<dbReference type="Gramene" id="KOM39901">
    <property type="protein sequence ID" value="KOM39901"/>
    <property type="gene ID" value="LR48_Vigan04g009900"/>
</dbReference>
<evidence type="ECO:0000256" key="1">
    <source>
        <dbReference type="SAM" id="MobiDB-lite"/>
    </source>
</evidence>
<feature type="region of interest" description="Disordered" evidence="1">
    <location>
        <begin position="30"/>
        <end position="51"/>
    </location>
</feature>
<reference evidence="3" key="1">
    <citation type="journal article" date="2015" name="Proc. Natl. Acad. Sci. U.S.A.">
        <title>Genome sequencing of adzuki bean (Vigna angularis) provides insight into high starch and low fat accumulation and domestication.</title>
        <authorList>
            <person name="Yang K."/>
            <person name="Tian Z."/>
            <person name="Chen C."/>
            <person name="Luo L."/>
            <person name="Zhao B."/>
            <person name="Wang Z."/>
            <person name="Yu L."/>
            <person name="Li Y."/>
            <person name="Sun Y."/>
            <person name="Li W."/>
            <person name="Chen Y."/>
            <person name="Li Y."/>
            <person name="Zhang Y."/>
            <person name="Ai D."/>
            <person name="Zhao J."/>
            <person name="Shang C."/>
            <person name="Ma Y."/>
            <person name="Wu B."/>
            <person name="Wang M."/>
            <person name="Gao L."/>
            <person name="Sun D."/>
            <person name="Zhang P."/>
            <person name="Guo F."/>
            <person name="Wang W."/>
            <person name="Li Y."/>
            <person name="Wang J."/>
            <person name="Varshney R.K."/>
            <person name="Wang J."/>
            <person name="Ling H.Q."/>
            <person name="Wan P."/>
        </authorList>
    </citation>
    <scope>NUCLEOTIDE SEQUENCE</scope>
    <source>
        <strain evidence="3">cv. Jingnong 6</strain>
    </source>
</reference>
<sequence length="68" mass="7756">MSTRRERTERSGSSFNLGRRPFKLVVSEAAVGDGEESKDGERVKREEKGESSLYRALVRTIIKSIRKQ</sequence>
<feature type="compositionally biased region" description="Basic and acidic residues" evidence="1">
    <location>
        <begin position="35"/>
        <end position="50"/>
    </location>
</feature>
<organism evidence="2 3">
    <name type="scientific">Phaseolus angularis</name>
    <name type="common">Azuki bean</name>
    <name type="synonym">Vigna angularis</name>
    <dbReference type="NCBI Taxonomy" id="3914"/>
    <lineage>
        <taxon>Eukaryota</taxon>
        <taxon>Viridiplantae</taxon>
        <taxon>Streptophyta</taxon>
        <taxon>Embryophyta</taxon>
        <taxon>Tracheophyta</taxon>
        <taxon>Spermatophyta</taxon>
        <taxon>Magnoliopsida</taxon>
        <taxon>eudicotyledons</taxon>
        <taxon>Gunneridae</taxon>
        <taxon>Pentapetalae</taxon>
        <taxon>rosids</taxon>
        <taxon>fabids</taxon>
        <taxon>Fabales</taxon>
        <taxon>Fabaceae</taxon>
        <taxon>Papilionoideae</taxon>
        <taxon>50 kb inversion clade</taxon>
        <taxon>NPAAA clade</taxon>
        <taxon>indigoferoid/millettioid clade</taxon>
        <taxon>Phaseoleae</taxon>
        <taxon>Vigna</taxon>
    </lineage>
</organism>
<proteinExistence type="predicted"/>
<protein>
    <submittedName>
        <fullName evidence="2">Uncharacterized protein</fullName>
    </submittedName>
</protein>
<evidence type="ECO:0000313" key="2">
    <source>
        <dbReference type="EMBL" id="KOM39901.1"/>
    </source>
</evidence>
<evidence type="ECO:0000313" key="3">
    <source>
        <dbReference type="Proteomes" id="UP000053144"/>
    </source>
</evidence>